<keyword evidence="2" id="KW-1185">Reference proteome</keyword>
<gene>
    <name evidence="1" type="ORF">KK062_03580</name>
</gene>
<proteinExistence type="predicted"/>
<name>A0AAP2DX20_9BACT</name>
<dbReference type="AlphaFoldDB" id="A0AAP2DX20"/>
<evidence type="ECO:0000313" key="2">
    <source>
        <dbReference type="Proteomes" id="UP001319080"/>
    </source>
</evidence>
<protein>
    <submittedName>
        <fullName evidence="1">Uncharacterized protein</fullName>
    </submittedName>
</protein>
<dbReference type="Proteomes" id="UP001319080">
    <property type="component" value="Unassembled WGS sequence"/>
</dbReference>
<evidence type="ECO:0000313" key="1">
    <source>
        <dbReference type="EMBL" id="MBT1707284.1"/>
    </source>
</evidence>
<dbReference type="RefSeq" id="WP_254082858.1">
    <property type="nucleotide sequence ID" value="NZ_JAHESE010000001.1"/>
</dbReference>
<sequence>MMTLVVFTSCSDDDSPGEPQDDTLLTIEVPADALKRDGSRGFIFLSDENGKTIVTHEYTAGESITLEASEFIGDEFYVTEVYIDADDQDLRTFSKVKRGKWVLTPADDGEDEAAGDASVSFTDALPGVSYQVTSNGDYSVVSDNAALTASLRLRKNPSKLFITRAEDDVYPTHYALIPGISAGAGNTAISLGLVSNALTVVSKDISSEYTDGELTVVGLVAENQYDDRYIVCQSDVIDGKIEYRYPGTAFRAYFPRHISLQTKVTSTTMRTKVFRMLHPWLRTLMLY</sequence>
<accession>A0AAP2DX20</accession>
<reference evidence="1 2" key="1">
    <citation type="submission" date="2021-05" db="EMBL/GenBank/DDBJ databases">
        <title>A Polyphasic approach of four new species of the genus Ohtaekwangia: Ohtaekwangia histidinii sp. nov., Ohtaekwangia cretensis sp. nov., Ohtaekwangia indiensis sp. nov., Ohtaekwangia reichenbachii sp. nov. from diverse environment.</title>
        <authorList>
            <person name="Octaviana S."/>
        </authorList>
    </citation>
    <scope>NUCLEOTIDE SEQUENCE [LARGE SCALE GENOMIC DNA]</scope>
    <source>
        <strain evidence="1 2">PWU5</strain>
    </source>
</reference>
<comment type="caution">
    <text evidence="1">The sequence shown here is derived from an EMBL/GenBank/DDBJ whole genome shotgun (WGS) entry which is preliminary data.</text>
</comment>
<organism evidence="1 2">
    <name type="scientific">Dawidia cretensis</name>
    <dbReference type="NCBI Taxonomy" id="2782350"/>
    <lineage>
        <taxon>Bacteria</taxon>
        <taxon>Pseudomonadati</taxon>
        <taxon>Bacteroidota</taxon>
        <taxon>Cytophagia</taxon>
        <taxon>Cytophagales</taxon>
        <taxon>Chryseotaleaceae</taxon>
        <taxon>Dawidia</taxon>
    </lineage>
</organism>
<dbReference type="EMBL" id="JAHESE010000001">
    <property type="protein sequence ID" value="MBT1707284.1"/>
    <property type="molecule type" value="Genomic_DNA"/>
</dbReference>